<dbReference type="Proteomes" id="UP000428333">
    <property type="component" value="Linkage Group LG01"/>
</dbReference>
<dbReference type="EMBL" id="QEFC01000039">
    <property type="protein sequence ID" value="KAE9467295.1"/>
    <property type="molecule type" value="Genomic_DNA"/>
</dbReference>
<dbReference type="PRINTS" id="PR00807">
    <property type="entry name" value="AMBALLERGEN"/>
</dbReference>
<comment type="similarity">
    <text evidence="8">Belongs to the polysaccharide lyase 1 family.</text>
</comment>
<organism evidence="10 11">
    <name type="scientific">Rhododendron williamsianum</name>
    <dbReference type="NCBI Taxonomy" id="262921"/>
    <lineage>
        <taxon>Eukaryota</taxon>
        <taxon>Viridiplantae</taxon>
        <taxon>Streptophyta</taxon>
        <taxon>Embryophyta</taxon>
        <taxon>Tracheophyta</taxon>
        <taxon>Spermatophyta</taxon>
        <taxon>Magnoliopsida</taxon>
        <taxon>eudicotyledons</taxon>
        <taxon>Gunneridae</taxon>
        <taxon>Pentapetalae</taxon>
        <taxon>asterids</taxon>
        <taxon>Ericales</taxon>
        <taxon>Ericaceae</taxon>
        <taxon>Ericoideae</taxon>
        <taxon>Rhodoreae</taxon>
        <taxon>Rhododendron</taxon>
    </lineage>
</organism>
<dbReference type="PANTHER" id="PTHR31683:SF69">
    <property type="entry name" value="PECTATE LYASE 7-RELATED"/>
    <property type="match status" value="1"/>
</dbReference>
<evidence type="ECO:0000256" key="6">
    <source>
        <dbReference type="ARBA" id="ARBA00022837"/>
    </source>
</evidence>
<dbReference type="AlphaFoldDB" id="A0A6A4M9T6"/>
<evidence type="ECO:0000313" key="11">
    <source>
        <dbReference type="Proteomes" id="UP000428333"/>
    </source>
</evidence>
<feature type="domain" description="Pectate lyase" evidence="9">
    <location>
        <begin position="58"/>
        <end position="255"/>
    </location>
</feature>
<evidence type="ECO:0000256" key="2">
    <source>
        <dbReference type="ARBA" id="ARBA00005220"/>
    </source>
</evidence>
<keyword evidence="11" id="KW-1185">Reference proteome</keyword>
<dbReference type="SMART" id="SM00656">
    <property type="entry name" value="Amb_all"/>
    <property type="match status" value="1"/>
</dbReference>
<evidence type="ECO:0000256" key="1">
    <source>
        <dbReference type="ARBA" id="ARBA00000695"/>
    </source>
</evidence>
<dbReference type="InterPro" id="IPR045032">
    <property type="entry name" value="PEL"/>
</dbReference>
<dbReference type="EC" id="4.2.2.2" evidence="3 8"/>
<comment type="caution">
    <text evidence="10">The sequence shown here is derived from an EMBL/GenBank/DDBJ whole genome shotgun (WGS) entry which is preliminary data.</text>
</comment>
<dbReference type="PANTHER" id="PTHR31683">
    <property type="entry name" value="PECTATE LYASE 18-RELATED"/>
    <property type="match status" value="1"/>
</dbReference>
<dbReference type="InterPro" id="IPR012334">
    <property type="entry name" value="Pectin_lyas_fold"/>
</dbReference>
<dbReference type="SUPFAM" id="SSF51126">
    <property type="entry name" value="Pectin lyase-like"/>
    <property type="match status" value="1"/>
</dbReference>
<dbReference type="InterPro" id="IPR011050">
    <property type="entry name" value="Pectin_lyase_fold/virulence"/>
</dbReference>
<reference evidence="10 11" key="1">
    <citation type="journal article" date="2019" name="Genome Biol. Evol.">
        <title>The Rhododendron genome and chromosomal organization provide insight into shared whole-genome duplications across the heath family (Ericaceae).</title>
        <authorList>
            <person name="Soza V.L."/>
            <person name="Lindsley D."/>
            <person name="Waalkes A."/>
            <person name="Ramage E."/>
            <person name="Patwardhan R.P."/>
            <person name="Burton J.N."/>
            <person name="Adey A."/>
            <person name="Kumar A."/>
            <person name="Qiu R."/>
            <person name="Shendure J."/>
            <person name="Hall B."/>
        </authorList>
    </citation>
    <scope>NUCLEOTIDE SEQUENCE [LARGE SCALE GENOMIC DNA]</scope>
    <source>
        <strain evidence="10">RSF 1966-606</strain>
    </source>
</reference>
<proteinExistence type="inferred from homology"/>
<accession>A0A6A4M9T6</accession>
<dbReference type="InterPro" id="IPR002022">
    <property type="entry name" value="Pec_lyase"/>
</dbReference>
<evidence type="ECO:0000259" key="9">
    <source>
        <dbReference type="SMART" id="SM00656"/>
    </source>
</evidence>
<feature type="non-terminal residue" evidence="10">
    <location>
        <position position="1"/>
    </location>
</feature>
<name>A0A6A4M9T6_9ERIC</name>
<keyword evidence="4 8" id="KW-0479">Metal-binding</keyword>
<keyword evidence="5" id="KW-0732">Signal</keyword>
<dbReference type="Gene3D" id="2.160.20.10">
    <property type="entry name" value="Single-stranded right-handed beta-helix, Pectin lyase-like"/>
    <property type="match status" value="1"/>
</dbReference>
<protein>
    <recommendedName>
        <fullName evidence="3 8">Pectate lyase</fullName>
        <ecNumber evidence="3 8">4.2.2.2</ecNumber>
    </recommendedName>
</protein>
<dbReference type="Pfam" id="PF00544">
    <property type="entry name" value="Pectate_lyase_4"/>
    <property type="match status" value="1"/>
</dbReference>
<gene>
    <name evidence="10" type="ORF">C3L33_00806</name>
</gene>
<dbReference type="GO" id="GO:0045490">
    <property type="term" value="P:pectin catabolic process"/>
    <property type="evidence" value="ECO:0007669"/>
    <property type="project" value="UniProtKB-UniPathway"/>
</dbReference>
<dbReference type="OrthoDB" id="1637350at2759"/>
<dbReference type="InterPro" id="IPR018082">
    <property type="entry name" value="AmbAllergen"/>
</dbReference>
<dbReference type="GO" id="GO:0046872">
    <property type="term" value="F:metal ion binding"/>
    <property type="evidence" value="ECO:0007669"/>
    <property type="project" value="UniProtKB-KW"/>
</dbReference>
<dbReference type="UniPathway" id="UPA00545">
    <property type="reaction ID" value="UER00824"/>
</dbReference>
<dbReference type="GO" id="GO:0030570">
    <property type="term" value="F:pectate lyase activity"/>
    <property type="evidence" value="ECO:0007669"/>
    <property type="project" value="UniProtKB-EC"/>
</dbReference>
<evidence type="ECO:0000256" key="7">
    <source>
        <dbReference type="ARBA" id="ARBA00023239"/>
    </source>
</evidence>
<evidence type="ECO:0000256" key="8">
    <source>
        <dbReference type="RuleBase" id="RU361123"/>
    </source>
</evidence>
<comment type="pathway">
    <text evidence="2 8">Glycan metabolism; pectin degradation; 2-dehydro-3-deoxy-D-gluconate from pectin: step 2/5.</text>
</comment>
<keyword evidence="7 8" id="KW-0456">Lyase</keyword>
<comment type="catalytic activity">
    <reaction evidence="1 8">
        <text>Eliminative cleavage of (1-&gt;4)-alpha-D-galacturonan to give oligosaccharides with 4-deoxy-alpha-D-galact-4-enuronosyl groups at their non-reducing ends.</text>
        <dbReference type="EC" id="4.2.2.2"/>
    </reaction>
</comment>
<evidence type="ECO:0000256" key="3">
    <source>
        <dbReference type="ARBA" id="ARBA00012272"/>
    </source>
</evidence>
<sequence length="367" mass="40802">MKLSDCALGFGRHTTGGKGGKIYVVTDPSDNDLVNPKPGTLRFAVIQPEPLWIIFARSMVIRLSEELIFTSDKTIDGRGANVHITGGAGFTLQFVRNIIIHGLRIHGIKAGNGGMIRDSVSHYGYRSKSDGDGISIFGSSHIWIDHVSMLNCDDGLIDAVEGSTAITISNCHFTNHNEVMLFGASDLYSGDSIMQITVAFNHFGKGLIQRMPRVRWGFVHVVNNDYTHWLMYAIGGSHNPTIISQGNRFIAQSSLFTKEASFPTSNAIFALFVLTQMFYIEQYFHVTFPCVNVEQVTKRDYAPESVWKNWLWRSEGDLMMKGAFFIQSGNPKQSYPKKDLISPKPGSYVARLTRFSGALSCVPNRQC</sequence>
<evidence type="ECO:0000256" key="5">
    <source>
        <dbReference type="ARBA" id="ARBA00022729"/>
    </source>
</evidence>
<comment type="cofactor">
    <cofactor evidence="8">
        <name>Ca(2+)</name>
        <dbReference type="ChEBI" id="CHEBI:29108"/>
    </cofactor>
    <text evidence="8">Binds 1 Ca(2+) ion. Required for its activity.</text>
</comment>
<evidence type="ECO:0000256" key="4">
    <source>
        <dbReference type="ARBA" id="ARBA00022723"/>
    </source>
</evidence>
<keyword evidence="6 8" id="KW-0106">Calcium</keyword>
<evidence type="ECO:0000313" key="10">
    <source>
        <dbReference type="EMBL" id="KAE9467295.1"/>
    </source>
</evidence>